<name>A0AAW0U642_SCYPA</name>
<dbReference type="AlphaFoldDB" id="A0AAW0U642"/>
<evidence type="ECO:0000256" key="2">
    <source>
        <dbReference type="ARBA" id="ARBA00001933"/>
    </source>
</evidence>
<sequence length="697" mass="75306">MSAPFGLREVREAYSRAGRWLHYTPVLTSRCLDQLAGRQLFFKAENLQKTGSFKARGACNAVFIEKEKNPASPGVVTHSTGNHGQAVAYAAKCAGLPCSVVVPRDTPKVKCSAIEEYGAELVFCEPSPKSRKETCAEIASKTGRTIIHPYDDYRVMTGQGTIALELLMEVPDLDAILVPISGGGMTSGIAITAREMQPACRVFPVEPAGKFLEKSLRSRERLWPNPPQFLDTIADAIRTQQVGDLTFPILCEFAQHKVFTVTDQQMVEGMRLTFERMKMVVEAASGAAVYAALHQLEEVTPSPQKVGVILCGGNVDLDLLPWATQVGLNAPGGFSAQDSHPTGAPSRQYTGSLAGVESEAMGDMEPKSRPRLGLDEVRRAAERVSAHLHKTPVLTSTHLNALAGRQLFFKAEHLQKTGSFKARGACNAVFMEKQLNPDSMGVVTDSSGNHAQAVAYAARCVGLPCTVVVPRGAPKVKCDAIKDYGASLVFCDPSPTARRETCAQVAQETGKTIIQSSSNYHVIAGQGTLALELLEEIPDLDAILVPVSGGGMLAGVSVVAHLLQPKCQVYAVEPVGKDLQRCLEAKERLWPSPPVFLNTVADSIRLQEVGELTFPIICEYANHRVFTVTDEQMVQGMKLIFERMKQVVEAASGAGVYAAVHLLKDIQPKAQKVGVILCGGNVDLDVLPWLTRTTSYQ</sequence>
<keyword evidence="8" id="KW-0663">Pyridoxal phosphate</keyword>
<evidence type="ECO:0000313" key="22">
    <source>
        <dbReference type="EMBL" id="KAK8394743.1"/>
    </source>
</evidence>
<evidence type="ECO:0000256" key="17">
    <source>
        <dbReference type="ARBA" id="ARBA00070760"/>
    </source>
</evidence>
<gene>
    <name evidence="22" type="ORF">O3P69_005909</name>
</gene>
<evidence type="ECO:0000256" key="7">
    <source>
        <dbReference type="ARBA" id="ARBA00022842"/>
    </source>
</evidence>
<dbReference type="InterPro" id="IPR000634">
    <property type="entry name" value="Ser/Thr_deHydtase_PyrdxlP-BS"/>
</dbReference>
<dbReference type="GO" id="GO:0030170">
    <property type="term" value="F:pyridoxal phosphate binding"/>
    <property type="evidence" value="ECO:0007669"/>
    <property type="project" value="InterPro"/>
</dbReference>
<dbReference type="PANTHER" id="PTHR43050">
    <property type="entry name" value="SERINE / THREONINE RACEMASE FAMILY MEMBER"/>
    <property type="match status" value="1"/>
</dbReference>
<evidence type="ECO:0000256" key="3">
    <source>
        <dbReference type="ARBA" id="ARBA00001936"/>
    </source>
</evidence>
<evidence type="ECO:0000256" key="20">
    <source>
        <dbReference type="ARBA" id="ARBA00081761"/>
    </source>
</evidence>
<evidence type="ECO:0000256" key="19">
    <source>
        <dbReference type="ARBA" id="ARBA00081060"/>
    </source>
</evidence>
<evidence type="ECO:0000256" key="11">
    <source>
        <dbReference type="ARBA" id="ARBA00049406"/>
    </source>
</evidence>
<dbReference type="SUPFAM" id="SSF53686">
    <property type="entry name" value="Tryptophan synthase beta subunit-like PLP-dependent enzymes"/>
    <property type="match status" value="2"/>
</dbReference>
<evidence type="ECO:0000256" key="4">
    <source>
        <dbReference type="ARBA" id="ARBA00001946"/>
    </source>
</evidence>
<keyword evidence="9" id="KW-0456">Lyase</keyword>
<comment type="cofactor">
    <cofactor evidence="2">
        <name>pyridoxal 5'-phosphate</name>
        <dbReference type="ChEBI" id="CHEBI:597326"/>
    </cofactor>
</comment>
<dbReference type="FunFam" id="3.40.50.1100:FF:000041">
    <property type="entry name" value="Threonine ammonia-lyase, variant"/>
    <property type="match status" value="2"/>
</dbReference>
<evidence type="ECO:0000256" key="5">
    <source>
        <dbReference type="ARBA" id="ARBA00010869"/>
    </source>
</evidence>
<dbReference type="GO" id="GO:0000287">
    <property type="term" value="F:magnesium ion binding"/>
    <property type="evidence" value="ECO:0007669"/>
    <property type="project" value="TreeGrafter"/>
</dbReference>
<accession>A0AAW0U642</accession>
<dbReference type="InterPro" id="IPR001926">
    <property type="entry name" value="TrpB-like_PALP"/>
</dbReference>
<comment type="function">
    <text evidence="14">Catalyzes the synthesis of D-serine from L-serine. D-serine is a key coagonist with glutamate at NMDA receptors. Has dehydratase activity towards both L-serine and D-serine.</text>
</comment>
<evidence type="ECO:0000256" key="18">
    <source>
        <dbReference type="ARBA" id="ARBA00076108"/>
    </source>
</evidence>
<dbReference type="Pfam" id="PF00291">
    <property type="entry name" value="PALP"/>
    <property type="match status" value="2"/>
</dbReference>
<dbReference type="InterPro" id="IPR036052">
    <property type="entry name" value="TrpB-like_PALP_sf"/>
</dbReference>
<dbReference type="Proteomes" id="UP001487740">
    <property type="component" value="Unassembled WGS sequence"/>
</dbReference>
<keyword evidence="23" id="KW-1185">Reference proteome</keyword>
<dbReference type="Gene3D" id="3.40.50.1100">
    <property type="match status" value="4"/>
</dbReference>
<dbReference type="GO" id="GO:0008721">
    <property type="term" value="F:D-serine ammonia-lyase activity"/>
    <property type="evidence" value="ECO:0007669"/>
    <property type="project" value="UniProtKB-EC"/>
</dbReference>
<evidence type="ECO:0000256" key="14">
    <source>
        <dbReference type="ARBA" id="ARBA00056426"/>
    </source>
</evidence>
<comment type="caution">
    <text evidence="22">The sequence shown here is derived from an EMBL/GenBank/DDBJ whole genome shotgun (WGS) entry which is preliminary data.</text>
</comment>
<keyword evidence="7" id="KW-0460">Magnesium</keyword>
<dbReference type="CDD" id="cd01562">
    <property type="entry name" value="Thr-dehyd"/>
    <property type="match status" value="2"/>
</dbReference>
<comment type="cofactor">
    <cofactor evidence="3">
        <name>Mn(2+)</name>
        <dbReference type="ChEBI" id="CHEBI:29035"/>
    </cofactor>
</comment>
<evidence type="ECO:0000256" key="9">
    <source>
        <dbReference type="ARBA" id="ARBA00023239"/>
    </source>
</evidence>
<evidence type="ECO:0000256" key="1">
    <source>
        <dbReference type="ARBA" id="ARBA00001913"/>
    </source>
</evidence>
<evidence type="ECO:0000313" key="23">
    <source>
        <dbReference type="Proteomes" id="UP001487740"/>
    </source>
</evidence>
<comment type="catalytic activity">
    <reaction evidence="13">
        <text>L-serine = D-serine</text>
        <dbReference type="Rhea" id="RHEA:10980"/>
        <dbReference type="ChEBI" id="CHEBI:33384"/>
        <dbReference type="ChEBI" id="CHEBI:35247"/>
        <dbReference type="EC" id="5.1.1.18"/>
    </reaction>
</comment>
<evidence type="ECO:0000259" key="21">
    <source>
        <dbReference type="Pfam" id="PF00291"/>
    </source>
</evidence>
<evidence type="ECO:0000256" key="12">
    <source>
        <dbReference type="ARBA" id="ARBA00050422"/>
    </source>
</evidence>
<evidence type="ECO:0000256" key="6">
    <source>
        <dbReference type="ARBA" id="ARBA00012093"/>
    </source>
</evidence>
<feature type="domain" description="Tryptophan synthase beta chain-like PALP" evidence="21">
    <location>
        <begin position="23"/>
        <end position="312"/>
    </location>
</feature>
<dbReference type="EMBL" id="JARAKH010000018">
    <property type="protein sequence ID" value="KAK8394743.1"/>
    <property type="molecule type" value="Genomic_DNA"/>
</dbReference>
<dbReference type="GO" id="GO:0070179">
    <property type="term" value="P:D-serine biosynthetic process"/>
    <property type="evidence" value="ECO:0007669"/>
    <property type="project" value="TreeGrafter"/>
</dbReference>
<comment type="catalytic activity">
    <reaction evidence="11">
        <text>L-serine = pyruvate + NH4(+)</text>
        <dbReference type="Rhea" id="RHEA:19169"/>
        <dbReference type="ChEBI" id="CHEBI:15361"/>
        <dbReference type="ChEBI" id="CHEBI:28938"/>
        <dbReference type="ChEBI" id="CHEBI:33384"/>
        <dbReference type="EC" id="4.3.1.17"/>
    </reaction>
</comment>
<comment type="similarity">
    <text evidence="5">Belongs to the serine/threonine dehydratase family.</text>
</comment>
<evidence type="ECO:0000256" key="15">
    <source>
        <dbReference type="ARBA" id="ARBA00066349"/>
    </source>
</evidence>
<organism evidence="22 23">
    <name type="scientific">Scylla paramamosain</name>
    <name type="common">Mud crab</name>
    <dbReference type="NCBI Taxonomy" id="85552"/>
    <lineage>
        <taxon>Eukaryota</taxon>
        <taxon>Metazoa</taxon>
        <taxon>Ecdysozoa</taxon>
        <taxon>Arthropoda</taxon>
        <taxon>Crustacea</taxon>
        <taxon>Multicrustacea</taxon>
        <taxon>Malacostraca</taxon>
        <taxon>Eumalacostraca</taxon>
        <taxon>Eucarida</taxon>
        <taxon>Decapoda</taxon>
        <taxon>Pleocyemata</taxon>
        <taxon>Brachyura</taxon>
        <taxon>Eubrachyura</taxon>
        <taxon>Portunoidea</taxon>
        <taxon>Portunidae</taxon>
        <taxon>Portuninae</taxon>
        <taxon>Scylla</taxon>
    </lineage>
</organism>
<dbReference type="GO" id="GO:0006563">
    <property type="term" value="P:L-serine metabolic process"/>
    <property type="evidence" value="ECO:0007669"/>
    <property type="project" value="UniProtKB-ARBA"/>
</dbReference>
<evidence type="ECO:0000256" key="13">
    <source>
        <dbReference type="ARBA" id="ARBA00051769"/>
    </source>
</evidence>
<dbReference type="EC" id="5.1.1.18" evidence="16"/>
<dbReference type="EC" id="4.3.1.18" evidence="15"/>
<proteinExistence type="inferred from homology"/>
<evidence type="ECO:0000256" key="8">
    <source>
        <dbReference type="ARBA" id="ARBA00022898"/>
    </source>
</evidence>
<dbReference type="PANTHER" id="PTHR43050:SF1">
    <property type="entry name" value="SERINE RACEMASE"/>
    <property type="match status" value="1"/>
</dbReference>
<dbReference type="GO" id="GO:0003941">
    <property type="term" value="F:L-serine ammonia-lyase activity"/>
    <property type="evidence" value="ECO:0007669"/>
    <property type="project" value="UniProtKB-EC"/>
</dbReference>
<protein>
    <recommendedName>
        <fullName evidence="17">Serine racemase</fullName>
        <ecNumber evidence="6">4.3.1.17</ecNumber>
        <ecNumber evidence="15">4.3.1.18</ecNumber>
        <ecNumber evidence="16">5.1.1.18</ecNumber>
    </recommendedName>
    <alternativeName>
        <fullName evidence="18">D-serine ammonia-lyase</fullName>
    </alternativeName>
    <alternativeName>
        <fullName evidence="20">D-serine dehydratase</fullName>
    </alternativeName>
    <alternativeName>
        <fullName evidence="19">L-serine ammonia-lyase</fullName>
    </alternativeName>
    <alternativeName>
        <fullName evidence="10">L-serine dehydratase</fullName>
    </alternativeName>
</protein>
<dbReference type="GO" id="GO:0005524">
    <property type="term" value="F:ATP binding"/>
    <property type="evidence" value="ECO:0007669"/>
    <property type="project" value="TreeGrafter"/>
</dbReference>
<feature type="domain" description="Tryptophan synthase beta chain-like PALP" evidence="21">
    <location>
        <begin position="385"/>
        <end position="679"/>
    </location>
</feature>
<dbReference type="GO" id="GO:0018114">
    <property type="term" value="F:threonine racemase activity"/>
    <property type="evidence" value="ECO:0007669"/>
    <property type="project" value="TreeGrafter"/>
</dbReference>
<comment type="cofactor">
    <cofactor evidence="4">
        <name>Mg(2+)</name>
        <dbReference type="ChEBI" id="CHEBI:18420"/>
    </cofactor>
</comment>
<comment type="catalytic activity">
    <reaction evidence="12">
        <text>D-serine = pyruvate + NH4(+)</text>
        <dbReference type="Rhea" id="RHEA:13977"/>
        <dbReference type="ChEBI" id="CHEBI:15361"/>
        <dbReference type="ChEBI" id="CHEBI:28938"/>
        <dbReference type="ChEBI" id="CHEBI:35247"/>
        <dbReference type="EC" id="4.3.1.18"/>
    </reaction>
</comment>
<reference evidence="22 23" key="1">
    <citation type="submission" date="2023-03" db="EMBL/GenBank/DDBJ databases">
        <title>High-quality genome of Scylla paramamosain provides insights in environmental adaptation.</title>
        <authorList>
            <person name="Zhang L."/>
        </authorList>
    </citation>
    <scope>NUCLEOTIDE SEQUENCE [LARGE SCALE GENOMIC DNA]</scope>
    <source>
        <strain evidence="22">LZ_2023a</strain>
        <tissue evidence="22">Muscle</tissue>
    </source>
</reference>
<dbReference type="EC" id="4.3.1.17" evidence="6"/>
<dbReference type="GO" id="GO:0030378">
    <property type="term" value="F:serine racemase activity"/>
    <property type="evidence" value="ECO:0007669"/>
    <property type="project" value="UniProtKB-EC"/>
</dbReference>
<dbReference type="PROSITE" id="PS00165">
    <property type="entry name" value="DEHYDRATASE_SER_THR"/>
    <property type="match status" value="2"/>
</dbReference>
<evidence type="ECO:0000256" key="10">
    <source>
        <dbReference type="ARBA" id="ARBA00031418"/>
    </source>
</evidence>
<evidence type="ECO:0000256" key="16">
    <source>
        <dbReference type="ARBA" id="ARBA00066592"/>
    </source>
</evidence>
<comment type="cofactor">
    <cofactor evidence="1">
        <name>Ca(2+)</name>
        <dbReference type="ChEBI" id="CHEBI:29108"/>
    </cofactor>
</comment>